<dbReference type="AlphaFoldDB" id="A0A3M8HCW1"/>
<accession>A0A3M8HCW1</accession>
<dbReference type="Proteomes" id="UP000279909">
    <property type="component" value="Unassembled WGS sequence"/>
</dbReference>
<reference evidence="1 2" key="1">
    <citation type="journal article" date="2014" name="Int. J. Syst. Evol. Microbiol.">
        <title>Lysinibacillus halotolerans sp. nov., isolated from saline-alkaline soil.</title>
        <authorList>
            <person name="Kong D."/>
            <person name="Wang Y."/>
            <person name="Zhao B."/>
            <person name="Li Y."/>
            <person name="Song J."/>
            <person name="Zhai Y."/>
            <person name="Zhang C."/>
            <person name="Wang H."/>
            <person name="Chen X."/>
            <person name="Zhao B."/>
            <person name="Ruan Z."/>
        </authorList>
    </citation>
    <scope>NUCLEOTIDE SEQUENCE [LARGE SCALE GENOMIC DNA]</scope>
    <source>
        <strain evidence="1 2">MCCC 1A12703</strain>
    </source>
</reference>
<dbReference type="OrthoDB" id="2454090at2"/>
<evidence type="ECO:0000313" key="1">
    <source>
        <dbReference type="EMBL" id="RND00085.1"/>
    </source>
</evidence>
<name>A0A3M8HCW1_9BACI</name>
<proteinExistence type="predicted"/>
<dbReference type="RefSeq" id="WP_122971412.1">
    <property type="nucleotide sequence ID" value="NZ_RHLQ01000010.1"/>
</dbReference>
<protein>
    <submittedName>
        <fullName evidence="1">Uncharacterized protein</fullName>
    </submittedName>
</protein>
<organism evidence="1 2">
    <name type="scientific">Lysinibacillus halotolerans</name>
    <dbReference type="NCBI Taxonomy" id="1368476"/>
    <lineage>
        <taxon>Bacteria</taxon>
        <taxon>Bacillati</taxon>
        <taxon>Bacillota</taxon>
        <taxon>Bacilli</taxon>
        <taxon>Bacillales</taxon>
        <taxon>Bacillaceae</taxon>
        <taxon>Lysinibacillus</taxon>
    </lineage>
</organism>
<sequence>MDNFTELEYRGLNILDEISTVELAIDWEFQRIHVLDTNKVVEPEYHFSTKSYQLSEGFFKMIDVLNDKHFLTLHCDEVIQNEYSGYTWYFYGSRNYILKYEKSNIFEVEKMDQLNEEKIKNHYLYTKYIDKLQSSGIKLF</sequence>
<evidence type="ECO:0000313" key="2">
    <source>
        <dbReference type="Proteomes" id="UP000279909"/>
    </source>
</evidence>
<gene>
    <name evidence="1" type="ORF">EC501_06135</name>
</gene>
<keyword evidence="2" id="KW-1185">Reference proteome</keyword>
<dbReference type="EMBL" id="RHLQ01000010">
    <property type="protein sequence ID" value="RND00085.1"/>
    <property type="molecule type" value="Genomic_DNA"/>
</dbReference>
<comment type="caution">
    <text evidence="1">The sequence shown here is derived from an EMBL/GenBank/DDBJ whole genome shotgun (WGS) entry which is preliminary data.</text>
</comment>